<dbReference type="Proteomes" id="UP000664417">
    <property type="component" value="Unassembled WGS sequence"/>
</dbReference>
<sequence length="168" mass="18090">MFFFAVLWAGTGLFGQEMSVNMGLIKTLIPNSSRVAVIFNPNGPAASSLTGEMEATSRDQSLMVIKVPITSIREIAPAMRNLASFEVDFMYLVEDKIITGTNSIKFVVKSTVKKGIPVFATTDNAFKGGALGRIDGSGDAAVLTINGKVQSRFNLQIPEGNNKIKIEE</sequence>
<dbReference type="InterPro" id="IPR007487">
    <property type="entry name" value="ABC_transpt-TYRBP-like"/>
</dbReference>
<dbReference type="AlphaFoldDB" id="A0A8J7Q636"/>
<evidence type="ECO:0000313" key="2">
    <source>
        <dbReference type="Proteomes" id="UP000664417"/>
    </source>
</evidence>
<proteinExistence type="predicted"/>
<comment type="caution">
    <text evidence="1">The sequence shown here is derived from an EMBL/GenBank/DDBJ whole genome shotgun (WGS) entry which is preliminary data.</text>
</comment>
<dbReference type="PANTHER" id="PTHR35271">
    <property type="entry name" value="ABC TRANSPORTER, SUBSTRATE-BINDING LIPOPROTEIN-RELATED"/>
    <property type="match status" value="1"/>
</dbReference>
<accession>A0A8J7Q636</accession>
<dbReference type="EMBL" id="JAFREP010000022">
    <property type="protein sequence ID" value="MBO1321172.1"/>
    <property type="molecule type" value="Genomic_DNA"/>
</dbReference>
<dbReference type="PANTHER" id="PTHR35271:SF1">
    <property type="entry name" value="ABC TRANSPORTER, SUBSTRATE-BINDING LIPOPROTEIN"/>
    <property type="match status" value="1"/>
</dbReference>
<dbReference type="Pfam" id="PF04392">
    <property type="entry name" value="ABC_sub_bind"/>
    <property type="match status" value="1"/>
</dbReference>
<protein>
    <submittedName>
        <fullName evidence="1">Uncharacterized protein</fullName>
    </submittedName>
</protein>
<name>A0A8J7Q636_9BACT</name>
<reference evidence="1" key="1">
    <citation type="submission" date="2021-03" db="EMBL/GenBank/DDBJ databases">
        <authorList>
            <person name="Wang G."/>
        </authorList>
    </citation>
    <scope>NUCLEOTIDE SEQUENCE</scope>
    <source>
        <strain evidence="1">KCTC 12899</strain>
    </source>
</reference>
<dbReference type="RefSeq" id="WP_207861147.1">
    <property type="nucleotide sequence ID" value="NZ_JAFREP010000022.1"/>
</dbReference>
<keyword evidence="2" id="KW-1185">Reference proteome</keyword>
<dbReference type="Gene3D" id="3.40.50.2300">
    <property type="match status" value="1"/>
</dbReference>
<evidence type="ECO:0000313" key="1">
    <source>
        <dbReference type="EMBL" id="MBO1321172.1"/>
    </source>
</evidence>
<organism evidence="1 2">
    <name type="scientific">Acanthopleuribacter pedis</name>
    <dbReference type="NCBI Taxonomy" id="442870"/>
    <lineage>
        <taxon>Bacteria</taxon>
        <taxon>Pseudomonadati</taxon>
        <taxon>Acidobacteriota</taxon>
        <taxon>Holophagae</taxon>
        <taxon>Acanthopleuribacterales</taxon>
        <taxon>Acanthopleuribacteraceae</taxon>
        <taxon>Acanthopleuribacter</taxon>
    </lineage>
</organism>
<gene>
    <name evidence="1" type="ORF">J3U88_22015</name>
</gene>